<dbReference type="HAMAP" id="MF_00815">
    <property type="entry name" value="ATP_synth_gamma_bact"/>
    <property type="match status" value="1"/>
</dbReference>
<dbReference type="RefSeq" id="WP_344307007.1">
    <property type="nucleotide sequence ID" value="NZ_BAAANY010000002.1"/>
</dbReference>
<dbReference type="PANTHER" id="PTHR11693">
    <property type="entry name" value="ATP SYNTHASE GAMMA CHAIN"/>
    <property type="match status" value="1"/>
</dbReference>
<keyword evidence="7 10" id="KW-0472">Membrane</keyword>
<dbReference type="InterPro" id="IPR023632">
    <property type="entry name" value="ATP_synth_F1_gsu_CS"/>
</dbReference>
<protein>
    <recommendedName>
        <fullName evidence="10">ATP synthase gamma chain</fullName>
    </recommendedName>
    <alternativeName>
        <fullName evidence="10">ATP synthase F1 sector gamma subunit</fullName>
    </alternativeName>
    <alternativeName>
        <fullName evidence="10">F-ATPase gamma subunit</fullName>
    </alternativeName>
</protein>
<evidence type="ECO:0000256" key="8">
    <source>
        <dbReference type="ARBA" id="ARBA00023196"/>
    </source>
</evidence>
<dbReference type="Gene3D" id="1.10.287.80">
    <property type="entry name" value="ATP synthase, gamma subunit, helix hairpin domain"/>
    <property type="match status" value="1"/>
</dbReference>
<dbReference type="InterPro" id="IPR000131">
    <property type="entry name" value="ATP_synth_F1_gsu"/>
</dbReference>
<evidence type="ECO:0000313" key="12">
    <source>
        <dbReference type="EMBL" id="GAA1660004.1"/>
    </source>
</evidence>
<reference evidence="13" key="1">
    <citation type="journal article" date="2019" name="Int. J. Syst. Evol. Microbiol.">
        <title>The Global Catalogue of Microorganisms (GCM) 10K type strain sequencing project: providing services to taxonomists for standard genome sequencing and annotation.</title>
        <authorList>
            <consortium name="The Broad Institute Genomics Platform"/>
            <consortium name="The Broad Institute Genome Sequencing Center for Infectious Disease"/>
            <person name="Wu L."/>
            <person name="Ma J."/>
        </authorList>
    </citation>
    <scope>NUCLEOTIDE SEQUENCE [LARGE SCALE GENOMIC DNA]</scope>
    <source>
        <strain evidence="13">JCM 14718</strain>
    </source>
</reference>
<dbReference type="Pfam" id="PF00231">
    <property type="entry name" value="ATP-synt"/>
    <property type="match status" value="1"/>
</dbReference>
<gene>
    <name evidence="10" type="primary">atpG</name>
    <name evidence="12" type="ORF">GCM10009765_06720</name>
</gene>
<dbReference type="Gene3D" id="3.40.1380.10">
    <property type="match status" value="1"/>
</dbReference>
<dbReference type="PANTHER" id="PTHR11693:SF22">
    <property type="entry name" value="ATP SYNTHASE SUBUNIT GAMMA, MITOCHONDRIAL"/>
    <property type="match status" value="1"/>
</dbReference>
<accession>A0ABN2FUQ6</accession>
<comment type="caution">
    <text evidence="12">The sequence shown here is derived from an EMBL/GenBank/DDBJ whole genome shotgun (WGS) entry which is preliminary data.</text>
</comment>
<comment type="subcellular location">
    <subcellularLocation>
        <location evidence="10">Cell membrane</location>
        <topology evidence="10">Peripheral membrane protein</topology>
    </subcellularLocation>
    <subcellularLocation>
        <location evidence="2">Membrane</location>
        <topology evidence="2">Peripheral membrane protein</topology>
    </subcellularLocation>
</comment>
<evidence type="ECO:0000256" key="10">
    <source>
        <dbReference type="HAMAP-Rule" id="MF_00815"/>
    </source>
</evidence>
<keyword evidence="4 10" id="KW-0813">Transport</keyword>
<feature type="coiled-coil region" evidence="11">
    <location>
        <begin position="266"/>
        <end position="296"/>
    </location>
</feature>
<dbReference type="SUPFAM" id="SSF52943">
    <property type="entry name" value="ATP synthase (F1-ATPase), gamma subunit"/>
    <property type="match status" value="1"/>
</dbReference>
<dbReference type="Proteomes" id="UP001500618">
    <property type="component" value="Unassembled WGS sequence"/>
</dbReference>
<evidence type="ECO:0000256" key="9">
    <source>
        <dbReference type="ARBA" id="ARBA00023310"/>
    </source>
</evidence>
<keyword evidence="5 10" id="KW-0375">Hydrogen ion transport</keyword>
<keyword evidence="6 10" id="KW-0406">Ion transport</keyword>
<keyword evidence="11" id="KW-0175">Coiled coil</keyword>
<sequence>MPANVRIIRDRVRSVQSIKKITRAQELIAASRIVKSRQRVDAARPYTEEITRVLTALATNASNLTHPLLVPREQVRRAGVLVVTSDRGFAGGYNANVLRKAEQLFSRLREDNVEPVLFVMGRKGIAYFRFRERPIAAQWAGFSEQPRFENARIAGETLIAAFTAGGESTVDASELANVPNGVPGIDQLHIVSTEFHSMVSQTPAAKIVAPLQVEYVEEGAEHKLLPEYEFEPEADELLSAILPKYVNTRIFAALLEAAASESAARQQAMKSATDNAEDLIKNLSREANQARQAQITQEISEIVGGANALAAAGSED</sequence>
<evidence type="ECO:0000256" key="6">
    <source>
        <dbReference type="ARBA" id="ARBA00023065"/>
    </source>
</evidence>
<dbReference type="PRINTS" id="PR00126">
    <property type="entry name" value="ATPASEGAMMA"/>
</dbReference>
<dbReference type="NCBIfam" id="NF004145">
    <property type="entry name" value="PRK05621.1-2"/>
    <property type="match status" value="1"/>
</dbReference>
<evidence type="ECO:0000256" key="2">
    <source>
        <dbReference type="ARBA" id="ARBA00004170"/>
    </source>
</evidence>
<comment type="subunit">
    <text evidence="10">F-type ATPases have 2 components, CF(1) - the catalytic core - and CF(0) - the membrane proton channel. CF(1) has five subunits: alpha(3), beta(3), gamma(1), delta(1), epsilon(1). CF(0) has three main subunits: a, b and c.</text>
</comment>
<name>A0ABN2FUQ6_9ACTN</name>
<evidence type="ECO:0000256" key="4">
    <source>
        <dbReference type="ARBA" id="ARBA00022448"/>
    </source>
</evidence>
<keyword evidence="13" id="KW-1185">Reference proteome</keyword>
<evidence type="ECO:0000256" key="5">
    <source>
        <dbReference type="ARBA" id="ARBA00022781"/>
    </source>
</evidence>
<evidence type="ECO:0000256" key="7">
    <source>
        <dbReference type="ARBA" id="ARBA00023136"/>
    </source>
</evidence>
<keyword evidence="8 10" id="KW-0139">CF(1)</keyword>
<organism evidence="12 13">
    <name type="scientific">Fodinicola feengrottensis</name>
    <dbReference type="NCBI Taxonomy" id="435914"/>
    <lineage>
        <taxon>Bacteria</taxon>
        <taxon>Bacillati</taxon>
        <taxon>Actinomycetota</taxon>
        <taxon>Actinomycetes</taxon>
        <taxon>Mycobacteriales</taxon>
        <taxon>Fodinicola</taxon>
    </lineage>
</organism>
<dbReference type="PROSITE" id="PS00153">
    <property type="entry name" value="ATPASE_GAMMA"/>
    <property type="match status" value="1"/>
</dbReference>
<comment type="similarity">
    <text evidence="3 10">Belongs to the ATPase gamma chain family.</text>
</comment>
<dbReference type="EMBL" id="BAAANY010000002">
    <property type="protein sequence ID" value="GAA1660004.1"/>
    <property type="molecule type" value="Genomic_DNA"/>
</dbReference>
<evidence type="ECO:0000256" key="3">
    <source>
        <dbReference type="ARBA" id="ARBA00007681"/>
    </source>
</evidence>
<dbReference type="NCBIfam" id="TIGR01146">
    <property type="entry name" value="ATPsyn_F1gamma"/>
    <property type="match status" value="1"/>
</dbReference>
<evidence type="ECO:0000256" key="1">
    <source>
        <dbReference type="ARBA" id="ARBA00003456"/>
    </source>
</evidence>
<evidence type="ECO:0000256" key="11">
    <source>
        <dbReference type="SAM" id="Coils"/>
    </source>
</evidence>
<dbReference type="CDD" id="cd12151">
    <property type="entry name" value="F1-ATPase_gamma"/>
    <property type="match status" value="1"/>
</dbReference>
<dbReference type="InterPro" id="IPR035968">
    <property type="entry name" value="ATP_synth_F1_ATPase_gsu"/>
</dbReference>
<proteinExistence type="inferred from homology"/>
<comment type="function">
    <text evidence="1 10">Produces ATP from ADP in the presence of a proton gradient across the membrane. The gamma chain is believed to be important in regulating ATPase activity and the flow of protons through the CF(0) complex.</text>
</comment>
<keyword evidence="10" id="KW-1003">Cell membrane</keyword>
<keyword evidence="9 10" id="KW-0066">ATP synthesis</keyword>
<evidence type="ECO:0000313" key="13">
    <source>
        <dbReference type="Proteomes" id="UP001500618"/>
    </source>
</evidence>